<gene>
    <name evidence="1" type="ORF">DB32_001978</name>
</gene>
<dbReference type="PANTHER" id="PTHR42716">
    <property type="entry name" value="L-ASPARTATE OXIDASE"/>
    <property type="match status" value="1"/>
</dbReference>
<evidence type="ECO:0000313" key="1">
    <source>
        <dbReference type="EMBL" id="AKF04829.1"/>
    </source>
</evidence>
<dbReference type="GO" id="GO:0008734">
    <property type="term" value="F:L-aspartate oxidase activity"/>
    <property type="evidence" value="ECO:0007669"/>
    <property type="project" value="InterPro"/>
</dbReference>
<name>A0A0F6SEA0_9BACT</name>
<dbReference type="GO" id="GO:0009435">
    <property type="term" value="P:NAD+ biosynthetic process"/>
    <property type="evidence" value="ECO:0007669"/>
    <property type="project" value="InterPro"/>
</dbReference>
<dbReference type="Proteomes" id="UP000034883">
    <property type="component" value="Chromosome"/>
</dbReference>
<dbReference type="Pfam" id="PF12831">
    <property type="entry name" value="FAD_oxidored"/>
    <property type="match status" value="1"/>
</dbReference>
<dbReference type="PANTHER" id="PTHR42716:SF1">
    <property type="entry name" value="SLL0471 PROTEIN"/>
    <property type="match status" value="1"/>
</dbReference>
<dbReference type="Gene3D" id="3.50.50.60">
    <property type="entry name" value="FAD/NAD(P)-binding domain"/>
    <property type="match status" value="1"/>
</dbReference>
<evidence type="ECO:0000313" key="2">
    <source>
        <dbReference type="Proteomes" id="UP000034883"/>
    </source>
</evidence>
<dbReference type="InterPro" id="IPR005288">
    <property type="entry name" value="NadB"/>
</dbReference>
<evidence type="ECO:0008006" key="3">
    <source>
        <dbReference type="Google" id="ProtNLM"/>
    </source>
</evidence>
<keyword evidence="2" id="KW-1185">Reference proteome</keyword>
<dbReference type="STRING" id="927083.DB32_001978"/>
<sequence>MMTLDVIRTDVAIIGGGLGACAAALAAASLGKRVVLTEATLWHGGQLTNQAVPPDEHPWIEQMGATASYRRLREEIRAYYRSHLPLTRAAREDAQLNPGNGWVSRLCHDPRVAVAALNQMLAPHALGGRLFVLRMHEPISAWTEGDRVVGVVVRGLQSGREVLIEAPYFIDATPEGELLALAGVEHVIGAESRAETGEPHAPEHADPHDQQAITVCFAMEHRAGEHHVIERPRQYDVWRALRPEGWPGSQLSLTTVRPETHEVLERGLFESDDGKPWWTFRRILDHTRFEPGFAASDVTVVNWPQNDYWVGPICGVDAAERARNLEAARELSLSWLYWLQTEAPRPDGGVGYPGLRLRGDVVGGTADGLAPAPYIRESRRIRAELTVVEHHIAHPLRPDGPERFADSVGIGCYRIDLHPSTSGRGYLDLGCWPFQIPLGALIPIRVENLLPGGKNLGVSHIANGAYRVHPVEWSVGEAAGTLAAFCLERGVSPRAVRNTPARLDELQSLLVRRGVELAWPTLAPL</sequence>
<dbReference type="AlphaFoldDB" id="A0A0F6SEA0"/>
<accession>A0A0F6SEA0</accession>
<reference evidence="1 2" key="1">
    <citation type="submission" date="2015-03" db="EMBL/GenBank/DDBJ databases">
        <title>Genome assembly of Sandaracinus amylolyticus DSM 53668.</title>
        <authorList>
            <person name="Sharma G."/>
            <person name="Subramanian S."/>
        </authorList>
    </citation>
    <scope>NUCLEOTIDE SEQUENCE [LARGE SCALE GENOMIC DNA]</scope>
    <source>
        <strain evidence="1 2">DSM 53668</strain>
    </source>
</reference>
<dbReference type="InterPro" id="IPR036188">
    <property type="entry name" value="FAD/NAD-bd_sf"/>
</dbReference>
<dbReference type="SUPFAM" id="SSF51905">
    <property type="entry name" value="FAD/NAD(P)-binding domain"/>
    <property type="match status" value="1"/>
</dbReference>
<dbReference type="KEGG" id="samy:DB32_001978"/>
<proteinExistence type="predicted"/>
<protein>
    <recommendedName>
        <fullName evidence="3">FAD dependent oxidoreductase</fullName>
    </recommendedName>
</protein>
<organism evidence="1 2">
    <name type="scientific">Sandaracinus amylolyticus</name>
    <dbReference type="NCBI Taxonomy" id="927083"/>
    <lineage>
        <taxon>Bacteria</taxon>
        <taxon>Pseudomonadati</taxon>
        <taxon>Myxococcota</taxon>
        <taxon>Polyangia</taxon>
        <taxon>Polyangiales</taxon>
        <taxon>Sandaracinaceae</taxon>
        <taxon>Sandaracinus</taxon>
    </lineage>
</organism>
<dbReference type="EMBL" id="CP011125">
    <property type="protein sequence ID" value="AKF04829.1"/>
    <property type="molecule type" value="Genomic_DNA"/>
</dbReference>